<reference evidence="2" key="1">
    <citation type="submission" date="2022-02" db="EMBL/GenBank/DDBJ databases">
        <title>Atlantic sturgeon de novo genome assembly.</title>
        <authorList>
            <person name="Stock M."/>
            <person name="Klopp C."/>
            <person name="Guiguen Y."/>
            <person name="Cabau C."/>
            <person name="Parinello H."/>
            <person name="Santidrian Yebra-Pimentel E."/>
            <person name="Kuhl H."/>
            <person name="Dirks R.P."/>
            <person name="Guessner J."/>
            <person name="Wuertz S."/>
            <person name="Du K."/>
            <person name="Schartl M."/>
        </authorList>
    </citation>
    <scope>NUCLEOTIDE SEQUENCE</scope>
    <source>
        <strain evidence="2">STURGEONOMICS-FGT-2020</strain>
        <tissue evidence="2">Whole blood</tissue>
    </source>
</reference>
<dbReference type="EMBL" id="JAGXEW010000005">
    <property type="protein sequence ID" value="KAK1171371.1"/>
    <property type="molecule type" value="Genomic_DNA"/>
</dbReference>
<organism evidence="2 3">
    <name type="scientific">Acipenser oxyrinchus oxyrinchus</name>
    <dbReference type="NCBI Taxonomy" id="40147"/>
    <lineage>
        <taxon>Eukaryota</taxon>
        <taxon>Metazoa</taxon>
        <taxon>Chordata</taxon>
        <taxon>Craniata</taxon>
        <taxon>Vertebrata</taxon>
        <taxon>Euteleostomi</taxon>
        <taxon>Actinopterygii</taxon>
        <taxon>Chondrostei</taxon>
        <taxon>Acipenseriformes</taxon>
        <taxon>Acipenseridae</taxon>
        <taxon>Acipenser</taxon>
    </lineage>
</organism>
<protein>
    <submittedName>
        <fullName evidence="2">Endoplasmic reticulum membrane-associated RNA degradation protein-like isoform X1</fullName>
    </submittedName>
</protein>
<dbReference type="Pfam" id="PF13910">
    <property type="entry name" value="DUF4209"/>
    <property type="match status" value="1"/>
</dbReference>
<accession>A0AAD8LNJ4</accession>
<dbReference type="Proteomes" id="UP001230051">
    <property type="component" value="Unassembled WGS sequence"/>
</dbReference>
<evidence type="ECO:0000313" key="2">
    <source>
        <dbReference type="EMBL" id="KAK1171371.1"/>
    </source>
</evidence>
<dbReference type="PANTHER" id="PTHR31701:SF2">
    <property type="entry name" value="ENDOPLASMIC RETICULUM MEMBRANE-ASSOCIATED RNA DEGRADATION PROTEIN"/>
    <property type="match status" value="1"/>
</dbReference>
<name>A0AAD8LNJ4_ACIOX</name>
<dbReference type="InterPro" id="IPR039635">
    <property type="entry name" value="ERMARD"/>
</dbReference>
<keyword evidence="3" id="KW-1185">Reference proteome</keyword>
<dbReference type="InterPro" id="IPR025209">
    <property type="entry name" value="DUF4209"/>
</dbReference>
<proteinExistence type="predicted"/>
<sequence>MPTASEVSSCLSPDVHYMVCKLGLEEGERPDIGNIVSPPGIVSWDVITACIDFTETEDRTIDYVKSVRLLGPVCEAVHLNLLSVTPDQFENLYGFWFEWTNNKKLFLEGFYLVTSSEITSVALGLMKLTSCLERALGDVHLLRSKECPFLFRDLLLSEELALIFGQSVMAVLCVFLGSPKSLNLRNILWHGFASPQEIPLKYFSMLLLLTAGLGQLLQKTLYQTECTLLHRAPFIFTQLDELLVFPDQEGVLSVGEDLISKSDFVLEIMLPIWTAGITAFRQKRYADCVILILPQLEASLRWVYTKANNCPDRFLTAESSILYTTFDQILAKNTNNEEINHIPLMLGGPIMEILWDFLNNQEGPRIRDHLSHGEVDLNVFPRVIANQVLCLSLVLLHKFIGKQHTTTKDNELLGEILNSAQYYRSRFHPIGKLRKQVLECTRNLQMWINLPVPPQDQVQNNTRLDSTVESNAGNILVKAIFSSLQSQLPVQCMETVIPEDYFQSGNTWSQVLKKIWNLHISTLYCPRIVIEVVSLLRKITSQCQIVSEKVISSSESRYSQWMKKSLRSRQRLTYLRMLDSIQCISPVMRVILLLVTVETRNAFALGEKDDHEIQQHLKFLKAILQYTENLVTYTNPEKNKWTETINLTEMFLMKMKAFICKQELS</sequence>
<dbReference type="PANTHER" id="PTHR31701">
    <property type="entry name" value="ENDOPLASMIC RETICULUM MEMBRANE-ASSOCIATED RNA DEGRADATION PROTEIN"/>
    <property type="match status" value="1"/>
</dbReference>
<feature type="domain" description="DUF4209" evidence="1">
    <location>
        <begin position="135"/>
        <end position="212"/>
    </location>
</feature>
<comment type="caution">
    <text evidence="2">The sequence shown here is derived from an EMBL/GenBank/DDBJ whole genome shotgun (WGS) entry which is preliminary data.</text>
</comment>
<gene>
    <name evidence="2" type="primary">ERMARD</name>
    <name evidence="2" type="ORF">AOXY_G6169</name>
</gene>
<dbReference type="AlphaFoldDB" id="A0AAD8LNJ4"/>
<evidence type="ECO:0000259" key="1">
    <source>
        <dbReference type="Pfam" id="PF13910"/>
    </source>
</evidence>
<evidence type="ECO:0000313" key="3">
    <source>
        <dbReference type="Proteomes" id="UP001230051"/>
    </source>
</evidence>